<feature type="region of interest" description="Disordered" evidence="1">
    <location>
        <begin position="47"/>
        <end position="68"/>
    </location>
</feature>
<reference evidence="2" key="1">
    <citation type="submission" date="2020-10" db="EMBL/GenBank/DDBJ databases">
        <authorList>
            <person name="Han B."/>
            <person name="Lu T."/>
            <person name="Zhao Q."/>
            <person name="Huang X."/>
            <person name="Zhao Y."/>
        </authorList>
    </citation>
    <scope>NUCLEOTIDE SEQUENCE</scope>
</reference>
<dbReference type="Proteomes" id="UP000604825">
    <property type="component" value="Unassembled WGS sequence"/>
</dbReference>
<dbReference type="AlphaFoldDB" id="A0A811SBB6"/>
<sequence length="204" mass="21502">MAYIWHRLNSSLFSTGINVQCRHRHPAIKYGGCKSEKHQQQVAVAVSPGAGQGTGAGQELRRGGRGVARGGCSGGVRVLRRGARPPAGAGSSGVAGTAARASAWDGARDPARWVGAPATSRGSGGGRVLRRWWGCVLHCSVHGRLLGTIGHGAWTCKNPNVRALVGFHGLDKQRGLLDGKHGESNRWMQTEGSFFATAAIHRWG</sequence>
<name>A0A811SBB6_9POAL</name>
<proteinExistence type="predicted"/>
<dbReference type="EMBL" id="CAJGYO010000019">
    <property type="protein sequence ID" value="CAD6339939.1"/>
    <property type="molecule type" value="Genomic_DNA"/>
</dbReference>
<accession>A0A811SBB6</accession>
<comment type="caution">
    <text evidence="2">The sequence shown here is derived from an EMBL/GenBank/DDBJ whole genome shotgun (WGS) entry which is preliminary data.</text>
</comment>
<protein>
    <submittedName>
        <fullName evidence="2">Uncharacterized protein</fullName>
    </submittedName>
</protein>
<evidence type="ECO:0000256" key="1">
    <source>
        <dbReference type="SAM" id="MobiDB-lite"/>
    </source>
</evidence>
<evidence type="ECO:0000313" key="3">
    <source>
        <dbReference type="Proteomes" id="UP000604825"/>
    </source>
</evidence>
<gene>
    <name evidence="2" type="ORF">NCGR_LOCUS64037</name>
</gene>
<evidence type="ECO:0000313" key="2">
    <source>
        <dbReference type="EMBL" id="CAD6339939.1"/>
    </source>
</evidence>
<organism evidence="2 3">
    <name type="scientific">Miscanthus lutarioriparius</name>
    <dbReference type="NCBI Taxonomy" id="422564"/>
    <lineage>
        <taxon>Eukaryota</taxon>
        <taxon>Viridiplantae</taxon>
        <taxon>Streptophyta</taxon>
        <taxon>Embryophyta</taxon>
        <taxon>Tracheophyta</taxon>
        <taxon>Spermatophyta</taxon>
        <taxon>Magnoliopsida</taxon>
        <taxon>Liliopsida</taxon>
        <taxon>Poales</taxon>
        <taxon>Poaceae</taxon>
        <taxon>PACMAD clade</taxon>
        <taxon>Panicoideae</taxon>
        <taxon>Andropogonodae</taxon>
        <taxon>Andropogoneae</taxon>
        <taxon>Saccharinae</taxon>
        <taxon>Miscanthus</taxon>
    </lineage>
</organism>
<keyword evidence="3" id="KW-1185">Reference proteome</keyword>